<keyword evidence="3" id="KW-0732">Signal</keyword>
<comment type="subcellular location">
    <subcellularLocation>
        <location evidence="1">Secreted</location>
    </subcellularLocation>
</comment>
<accession>M0CPH5</accession>
<keyword evidence="7" id="KW-1185">Reference proteome</keyword>
<evidence type="ECO:0000313" key="6">
    <source>
        <dbReference type="EMBL" id="ELZ24508.1"/>
    </source>
</evidence>
<organism evidence="6 7">
    <name type="scientific">Halosimplex carlsbadense 2-9-1</name>
    <dbReference type="NCBI Taxonomy" id="797114"/>
    <lineage>
        <taxon>Archaea</taxon>
        <taxon>Methanobacteriati</taxon>
        <taxon>Methanobacteriota</taxon>
        <taxon>Stenosarchaea group</taxon>
        <taxon>Halobacteria</taxon>
        <taxon>Halobacteriales</taxon>
        <taxon>Haloarculaceae</taxon>
        <taxon>Halosimplex</taxon>
    </lineage>
</organism>
<gene>
    <name evidence="6" type="ORF">C475_12240</name>
</gene>
<dbReference type="Pfam" id="PF18884">
    <property type="entry name" value="TSP3_bac"/>
    <property type="match status" value="2"/>
</dbReference>
<sequence length="108" mass="11280">RSEMCIRDRSQREWLDDHVRGGAPVSPPSSPYAYTAPGGDFDADGDGLTAAAERANGTHPFTADTDADGVDDGAELRLGTDPTDPYSTPVVENATATPVNSEGNRTAS</sequence>
<evidence type="ECO:0000256" key="1">
    <source>
        <dbReference type="ARBA" id="ARBA00004613"/>
    </source>
</evidence>
<reference evidence="6 7" key="1">
    <citation type="journal article" date="2014" name="PLoS Genet.">
        <title>Phylogenetically driven sequencing of extremely halophilic archaea reveals strategies for static and dynamic osmo-response.</title>
        <authorList>
            <person name="Becker E.A."/>
            <person name="Seitzer P.M."/>
            <person name="Tritt A."/>
            <person name="Larsen D."/>
            <person name="Krusor M."/>
            <person name="Yao A.I."/>
            <person name="Wu D."/>
            <person name="Madern D."/>
            <person name="Eisen J.A."/>
            <person name="Darling A.E."/>
            <person name="Facciotti M.T."/>
        </authorList>
    </citation>
    <scope>NUCLEOTIDE SEQUENCE [LARGE SCALE GENOMIC DNA]</scope>
    <source>
        <strain evidence="6 7">2-9-1</strain>
    </source>
</reference>
<feature type="non-terminal residue" evidence="6">
    <location>
        <position position="1"/>
    </location>
</feature>
<keyword evidence="4" id="KW-0106">Calcium</keyword>
<dbReference type="RefSeq" id="WP_006884120.1">
    <property type="nucleotide sequence ID" value="NZ_AOIU01000029.1"/>
</dbReference>
<keyword evidence="2" id="KW-0964">Secreted</keyword>
<evidence type="ECO:0000256" key="2">
    <source>
        <dbReference type="ARBA" id="ARBA00022525"/>
    </source>
</evidence>
<comment type="caution">
    <text evidence="6">The sequence shown here is derived from an EMBL/GenBank/DDBJ whole genome shotgun (WGS) entry which is preliminary data.</text>
</comment>
<protein>
    <submittedName>
        <fullName evidence="6">Uncharacterized protein</fullName>
    </submittedName>
</protein>
<dbReference type="AlphaFoldDB" id="M0CPH5"/>
<evidence type="ECO:0000256" key="3">
    <source>
        <dbReference type="ARBA" id="ARBA00022729"/>
    </source>
</evidence>
<evidence type="ECO:0000313" key="7">
    <source>
        <dbReference type="Proteomes" id="UP000011626"/>
    </source>
</evidence>
<feature type="compositionally biased region" description="Low complexity" evidence="5">
    <location>
        <begin position="31"/>
        <end position="52"/>
    </location>
</feature>
<feature type="compositionally biased region" description="Polar residues" evidence="5">
    <location>
        <begin position="94"/>
        <end position="108"/>
    </location>
</feature>
<name>M0CPH5_9EURY</name>
<evidence type="ECO:0000256" key="5">
    <source>
        <dbReference type="SAM" id="MobiDB-lite"/>
    </source>
</evidence>
<dbReference type="EMBL" id="AOIU01000029">
    <property type="protein sequence ID" value="ELZ24508.1"/>
    <property type="molecule type" value="Genomic_DNA"/>
</dbReference>
<dbReference type="InterPro" id="IPR059100">
    <property type="entry name" value="TSP3_bac"/>
</dbReference>
<dbReference type="Proteomes" id="UP000011626">
    <property type="component" value="Unassembled WGS sequence"/>
</dbReference>
<proteinExistence type="predicted"/>
<evidence type="ECO:0000256" key="4">
    <source>
        <dbReference type="ARBA" id="ARBA00022837"/>
    </source>
</evidence>
<feature type="region of interest" description="Disordered" evidence="5">
    <location>
        <begin position="15"/>
        <end position="108"/>
    </location>
</feature>